<dbReference type="EMBL" id="JBGUAW010000006">
    <property type="protein sequence ID" value="MFA9461023.1"/>
    <property type="molecule type" value="Genomic_DNA"/>
</dbReference>
<evidence type="ECO:0000313" key="1">
    <source>
        <dbReference type="EMBL" id="MFA9461023.1"/>
    </source>
</evidence>
<keyword evidence="2" id="KW-1185">Reference proteome</keyword>
<gene>
    <name evidence="1" type="ORF">ACERLL_09330</name>
</gene>
<name>A0ABV4TUM5_9GAMM</name>
<sequence>MVQLPVVRLASEDWRALQRAHFFLEHPSLAARLTSVVGSPMEQAFALLPRRGYVRLQKASRQAVSRAMETAVYTLGTPARMGTGSQARSQRLLGVGTGAAGGFFGLPGLLAELPVTTVLMLRAIATVAQSQGEDLSDPEARLACIQVFALGGRSRDDDSAEMGYFGVRAALAYHFSPVSYHLARQGLTAMDLPVSVRFVSAIAGRFGVPVSEKAAFQMVPLMGAATGALINTIFFHHFQNMAWGHFTVRRLERRYGTERVQRWYRRIPDEAGATENLGP</sequence>
<organism evidence="1 2">
    <name type="scientific">Thiohalorhabdus methylotrophus</name>
    <dbReference type="NCBI Taxonomy" id="3242694"/>
    <lineage>
        <taxon>Bacteria</taxon>
        <taxon>Pseudomonadati</taxon>
        <taxon>Pseudomonadota</taxon>
        <taxon>Gammaproteobacteria</taxon>
        <taxon>Thiohalorhabdales</taxon>
        <taxon>Thiohalorhabdaceae</taxon>
        <taxon>Thiohalorhabdus</taxon>
    </lineage>
</organism>
<proteinExistence type="predicted"/>
<accession>A0ABV4TUM5</accession>
<dbReference type="RefSeq" id="WP_373655811.1">
    <property type="nucleotide sequence ID" value="NZ_JBGUAW010000006.1"/>
</dbReference>
<dbReference type="Pfam" id="PF12787">
    <property type="entry name" value="EcsC"/>
    <property type="match status" value="1"/>
</dbReference>
<dbReference type="PANTHER" id="PTHR41260">
    <property type="entry name" value="PROTEIN ECSC"/>
    <property type="match status" value="1"/>
</dbReference>
<dbReference type="PANTHER" id="PTHR41260:SF1">
    <property type="entry name" value="PROTEIN ECSC"/>
    <property type="match status" value="1"/>
</dbReference>
<reference evidence="1 2" key="1">
    <citation type="submission" date="2024-08" db="EMBL/GenBank/DDBJ databases">
        <title>Whole-genome sequencing of halo(alkali)philic microorganisms from hypersaline lakes.</title>
        <authorList>
            <person name="Sorokin D.Y."/>
            <person name="Merkel A.Y."/>
            <person name="Messina E."/>
            <person name="Yakimov M."/>
        </authorList>
    </citation>
    <scope>NUCLEOTIDE SEQUENCE [LARGE SCALE GENOMIC DNA]</scope>
    <source>
        <strain evidence="1 2">Cl-TMA</strain>
    </source>
</reference>
<dbReference type="InterPro" id="IPR024787">
    <property type="entry name" value="EcsC"/>
</dbReference>
<comment type="caution">
    <text evidence="1">The sequence shown here is derived from an EMBL/GenBank/DDBJ whole genome shotgun (WGS) entry which is preliminary data.</text>
</comment>
<evidence type="ECO:0000313" key="2">
    <source>
        <dbReference type="Proteomes" id="UP001575181"/>
    </source>
</evidence>
<protein>
    <submittedName>
        <fullName evidence="1">EcsC family protein</fullName>
    </submittedName>
</protein>
<dbReference type="Proteomes" id="UP001575181">
    <property type="component" value="Unassembled WGS sequence"/>
</dbReference>